<dbReference type="AlphaFoldDB" id="A0AAD9THP6"/>
<organism evidence="2 3">
    <name type="scientific">Dipteronia dyeriana</name>
    <dbReference type="NCBI Taxonomy" id="168575"/>
    <lineage>
        <taxon>Eukaryota</taxon>
        <taxon>Viridiplantae</taxon>
        <taxon>Streptophyta</taxon>
        <taxon>Embryophyta</taxon>
        <taxon>Tracheophyta</taxon>
        <taxon>Spermatophyta</taxon>
        <taxon>Magnoliopsida</taxon>
        <taxon>eudicotyledons</taxon>
        <taxon>Gunneridae</taxon>
        <taxon>Pentapetalae</taxon>
        <taxon>rosids</taxon>
        <taxon>malvids</taxon>
        <taxon>Sapindales</taxon>
        <taxon>Sapindaceae</taxon>
        <taxon>Hippocastanoideae</taxon>
        <taxon>Acereae</taxon>
        <taxon>Dipteronia</taxon>
    </lineage>
</organism>
<dbReference type="Proteomes" id="UP001280121">
    <property type="component" value="Unassembled WGS sequence"/>
</dbReference>
<dbReference type="Gene3D" id="3.80.10.10">
    <property type="entry name" value="Ribonuclease Inhibitor"/>
    <property type="match status" value="1"/>
</dbReference>
<evidence type="ECO:0000259" key="1">
    <source>
        <dbReference type="Pfam" id="PF25019"/>
    </source>
</evidence>
<dbReference type="Pfam" id="PF25019">
    <property type="entry name" value="LRR_R13L1-DRL21"/>
    <property type="match status" value="1"/>
</dbReference>
<dbReference type="InterPro" id="IPR032675">
    <property type="entry name" value="LRR_dom_sf"/>
</dbReference>
<evidence type="ECO:0000313" key="2">
    <source>
        <dbReference type="EMBL" id="KAK2636292.1"/>
    </source>
</evidence>
<protein>
    <recommendedName>
        <fullName evidence="1">R13L1/DRL21-like LRR repeat region domain-containing protein</fullName>
    </recommendedName>
</protein>
<dbReference type="SUPFAM" id="SSF52058">
    <property type="entry name" value="L domain-like"/>
    <property type="match status" value="1"/>
</dbReference>
<reference evidence="2" key="1">
    <citation type="journal article" date="2023" name="Plant J.">
        <title>Genome sequences and population genomics provide insights into the demographic history, inbreeding, and mutation load of two 'living fossil' tree species of Dipteronia.</title>
        <authorList>
            <person name="Feng Y."/>
            <person name="Comes H.P."/>
            <person name="Chen J."/>
            <person name="Zhu S."/>
            <person name="Lu R."/>
            <person name="Zhang X."/>
            <person name="Li P."/>
            <person name="Qiu J."/>
            <person name="Olsen K.M."/>
            <person name="Qiu Y."/>
        </authorList>
    </citation>
    <scope>NUCLEOTIDE SEQUENCE</scope>
    <source>
        <strain evidence="2">KIB01</strain>
    </source>
</reference>
<name>A0AAD9THP6_9ROSI</name>
<dbReference type="InterPro" id="IPR056789">
    <property type="entry name" value="LRR_R13L1-DRL21"/>
</dbReference>
<evidence type="ECO:0000313" key="3">
    <source>
        <dbReference type="Proteomes" id="UP001280121"/>
    </source>
</evidence>
<keyword evidence="3" id="KW-1185">Reference proteome</keyword>
<accession>A0AAD9THP6</accession>
<comment type="caution">
    <text evidence="2">The sequence shown here is derived from an EMBL/GenBank/DDBJ whole genome shotgun (WGS) entry which is preliminary data.</text>
</comment>
<gene>
    <name evidence="2" type="ORF">Ddye_031084</name>
</gene>
<feature type="domain" description="R13L1/DRL21-like LRR repeat region" evidence="1">
    <location>
        <begin position="29"/>
        <end position="141"/>
    </location>
</feature>
<dbReference type="EMBL" id="JANJYI010000009">
    <property type="protein sequence ID" value="KAK2636292.1"/>
    <property type="molecule type" value="Genomic_DNA"/>
</dbReference>
<proteinExistence type="predicted"/>
<sequence length="153" mass="17465">MQEGIERLTCLRTLGRVIVSGDKKACKFECLRNLNHLRNLAMECKGVDVGEINKAEFKNKTKLICLGIELSSSNTNEEALEDFQPPPNLEQLGLSSYRGASRLSLNWMMSITKLRKLSQRRWSGFERLSLGNCHVLNLLRLSLIGVWVMNLWE</sequence>